<dbReference type="Pfam" id="PF14417">
    <property type="entry name" value="MEDS"/>
    <property type="match status" value="1"/>
</dbReference>
<dbReference type="Proteomes" id="UP000660680">
    <property type="component" value="Unassembled WGS sequence"/>
</dbReference>
<feature type="domain" description="MEDS" evidence="3">
    <location>
        <begin position="12"/>
        <end position="155"/>
    </location>
</feature>
<evidence type="ECO:0000256" key="1">
    <source>
        <dbReference type="ARBA" id="ARBA00022527"/>
    </source>
</evidence>
<evidence type="ECO:0000259" key="3">
    <source>
        <dbReference type="Pfam" id="PF14417"/>
    </source>
</evidence>
<dbReference type="RefSeq" id="WP_189211395.1">
    <property type="nucleotide sequence ID" value="NZ_BMRB01000002.1"/>
</dbReference>
<dbReference type="SUPFAM" id="SSF55874">
    <property type="entry name" value="ATPase domain of HSP90 chaperone/DNA topoisomerase II/histidine kinase"/>
    <property type="match status" value="1"/>
</dbReference>
<dbReference type="InterPro" id="IPR025847">
    <property type="entry name" value="MEDS_domain"/>
</dbReference>
<feature type="domain" description="Histidine kinase/HSP90-like ATPase" evidence="2">
    <location>
        <begin position="195"/>
        <end position="306"/>
    </location>
</feature>
<dbReference type="Gene3D" id="3.30.565.10">
    <property type="entry name" value="Histidine kinase-like ATPase, C-terminal domain"/>
    <property type="match status" value="1"/>
</dbReference>
<evidence type="ECO:0000313" key="4">
    <source>
        <dbReference type="EMBL" id="GGS36833.1"/>
    </source>
</evidence>
<dbReference type="Pfam" id="PF13581">
    <property type="entry name" value="HATPase_c_2"/>
    <property type="match status" value="1"/>
</dbReference>
<reference evidence="4" key="2">
    <citation type="submission" date="2020-09" db="EMBL/GenBank/DDBJ databases">
        <authorList>
            <person name="Sun Q."/>
            <person name="Ohkuma M."/>
        </authorList>
    </citation>
    <scope>NUCLEOTIDE SEQUENCE</scope>
    <source>
        <strain evidence="4">JCM 3276</strain>
    </source>
</reference>
<dbReference type="PANTHER" id="PTHR35526">
    <property type="entry name" value="ANTI-SIGMA-F FACTOR RSBW-RELATED"/>
    <property type="match status" value="1"/>
</dbReference>
<name>A0A918GI56_9PSEU</name>
<dbReference type="InterPro" id="IPR003594">
    <property type="entry name" value="HATPase_dom"/>
</dbReference>
<dbReference type="PANTHER" id="PTHR35526:SF3">
    <property type="entry name" value="ANTI-SIGMA-F FACTOR RSBW"/>
    <property type="match status" value="1"/>
</dbReference>
<evidence type="ECO:0000259" key="2">
    <source>
        <dbReference type="Pfam" id="PF13581"/>
    </source>
</evidence>
<dbReference type="NCBIfam" id="NF041045">
    <property type="entry name" value="RsbA_anti_sig"/>
    <property type="match status" value="1"/>
</dbReference>
<keyword evidence="1" id="KW-0723">Serine/threonine-protein kinase</keyword>
<keyword evidence="5" id="KW-1185">Reference proteome</keyword>
<dbReference type="InterPro" id="IPR047718">
    <property type="entry name" value="RsbA-like_anti_sig"/>
</dbReference>
<sequence length="312" mass="33775">MTIDTTLDGFVHPALFYRSDDEYLAALVPFVSDGVAAGQPVAVAVPGPRLSVLRAALSGVADRVTMIDMAEAGRNPGRIIAGVLRRFADEHPGTHVRIIGEPIWPGRTADEYPACAQHEALINAAFTGRDLTIVCPYDVVGLDPHVVADARVTHPLVWEADSRYPSDDYAPERVIAHYNQPLDGRADAVAMTVTEVNQITEARRFTTAHARALGLAEERVADLELIATELVTNSLIHATGSCVLRLWRHGDHLVCEVRDAGHLSDPLAGRRPAPGDQPFGRGLLLVNELADLVRAHTTPTGTTLRALLRLVR</sequence>
<dbReference type="InterPro" id="IPR036890">
    <property type="entry name" value="HATPase_C_sf"/>
</dbReference>
<keyword evidence="1" id="KW-0418">Kinase</keyword>
<dbReference type="EMBL" id="BMRB01000002">
    <property type="protein sequence ID" value="GGS36833.1"/>
    <property type="molecule type" value="Genomic_DNA"/>
</dbReference>
<evidence type="ECO:0000313" key="5">
    <source>
        <dbReference type="Proteomes" id="UP000660680"/>
    </source>
</evidence>
<dbReference type="GO" id="GO:0004674">
    <property type="term" value="F:protein serine/threonine kinase activity"/>
    <property type="evidence" value="ECO:0007669"/>
    <property type="project" value="UniProtKB-KW"/>
</dbReference>
<reference evidence="4" key="1">
    <citation type="journal article" date="2014" name="Int. J. Syst. Evol. Microbiol.">
        <title>Complete genome sequence of Corynebacterium casei LMG S-19264T (=DSM 44701T), isolated from a smear-ripened cheese.</title>
        <authorList>
            <consortium name="US DOE Joint Genome Institute (JGI-PGF)"/>
            <person name="Walter F."/>
            <person name="Albersmeier A."/>
            <person name="Kalinowski J."/>
            <person name="Ruckert C."/>
        </authorList>
    </citation>
    <scope>NUCLEOTIDE SEQUENCE</scope>
    <source>
        <strain evidence="4">JCM 3276</strain>
    </source>
</reference>
<dbReference type="InterPro" id="IPR050267">
    <property type="entry name" value="Anti-sigma-factor_SerPK"/>
</dbReference>
<comment type="caution">
    <text evidence="4">The sequence shown here is derived from an EMBL/GenBank/DDBJ whole genome shotgun (WGS) entry which is preliminary data.</text>
</comment>
<accession>A0A918GI56</accession>
<organism evidence="4 5">
    <name type="scientific">Actinokineospora fastidiosa</name>
    <dbReference type="NCBI Taxonomy" id="1816"/>
    <lineage>
        <taxon>Bacteria</taxon>
        <taxon>Bacillati</taxon>
        <taxon>Actinomycetota</taxon>
        <taxon>Actinomycetes</taxon>
        <taxon>Pseudonocardiales</taxon>
        <taxon>Pseudonocardiaceae</taxon>
        <taxon>Actinokineospora</taxon>
    </lineage>
</organism>
<protein>
    <submittedName>
        <fullName evidence="4">Anti-sigma regulatory factor</fullName>
    </submittedName>
</protein>
<dbReference type="AlphaFoldDB" id="A0A918GI56"/>
<dbReference type="CDD" id="cd16936">
    <property type="entry name" value="HATPase_RsbW-like"/>
    <property type="match status" value="1"/>
</dbReference>
<gene>
    <name evidence="4" type="ORF">GCM10010171_34600</name>
</gene>
<keyword evidence="1" id="KW-0808">Transferase</keyword>
<proteinExistence type="predicted"/>